<dbReference type="EMBL" id="BAABFT010000039">
    <property type="protein sequence ID" value="GAA4342123.1"/>
    <property type="molecule type" value="Genomic_DNA"/>
</dbReference>
<dbReference type="InterPro" id="IPR002514">
    <property type="entry name" value="Transposase_8"/>
</dbReference>
<dbReference type="InterPro" id="IPR009057">
    <property type="entry name" value="Homeodomain-like_sf"/>
</dbReference>
<protein>
    <recommendedName>
        <fullName evidence="3">Transposase</fullName>
    </recommendedName>
</protein>
<keyword evidence="2" id="KW-1185">Reference proteome</keyword>
<dbReference type="Pfam" id="PF01527">
    <property type="entry name" value="HTH_Tnp_1"/>
    <property type="match status" value="1"/>
</dbReference>
<name>A0ABP8HPC5_9SPHI</name>
<accession>A0ABP8HPC5</accession>
<comment type="caution">
    <text evidence="1">The sequence shown here is derived from an EMBL/GenBank/DDBJ whole genome shotgun (WGS) entry which is preliminary data.</text>
</comment>
<dbReference type="RefSeq" id="WP_345214424.1">
    <property type="nucleotide sequence ID" value="NZ_BAABFT010000039.1"/>
</dbReference>
<sequence length="122" mass="14067">MKIVKRYSDDFKREIVELYLTSDLTQQAIADKFGIATHASIQQWVRKFGGEFRTAVMNTPPQNPKSDLPDTPEGMVRRIRELEEALERERMTNLATNKMIDVAERDLNISIRKKSGAKQSKK</sequence>
<gene>
    <name evidence="1" type="ORF">GCM10023149_54620</name>
</gene>
<reference evidence="2" key="1">
    <citation type="journal article" date="2019" name="Int. J. Syst. Evol. Microbiol.">
        <title>The Global Catalogue of Microorganisms (GCM) 10K type strain sequencing project: providing services to taxonomists for standard genome sequencing and annotation.</title>
        <authorList>
            <consortium name="The Broad Institute Genomics Platform"/>
            <consortium name="The Broad Institute Genome Sequencing Center for Infectious Disease"/>
            <person name="Wu L."/>
            <person name="Ma J."/>
        </authorList>
    </citation>
    <scope>NUCLEOTIDE SEQUENCE [LARGE SCALE GENOMIC DNA]</scope>
    <source>
        <strain evidence="2">JCM 17705</strain>
    </source>
</reference>
<organism evidence="1 2">
    <name type="scientific">Mucilaginibacter gynuensis</name>
    <dbReference type="NCBI Taxonomy" id="1302236"/>
    <lineage>
        <taxon>Bacteria</taxon>
        <taxon>Pseudomonadati</taxon>
        <taxon>Bacteroidota</taxon>
        <taxon>Sphingobacteriia</taxon>
        <taxon>Sphingobacteriales</taxon>
        <taxon>Sphingobacteriaceae</taxon>
        <taxon>Mucilaginibacter</taxon>
    </lineage>
</organism>
<evidence type="ECO:0008006" key="3">
    <source>
        <dbReference type="Google" id="ProtNLM"/>
    </source>
</evidence>
<dbReference type="SUPFAM" id="SSF46689">
    <property type="entry name" value="Homeodomain-like"/>
    <property type="match status" value="1"/>
</dbReference>
<dbReference type="Proteomes" id="UP001500582">
    <property type="component" value="Unassembled WGS sequence"/>
</dbReference>
<proteinExistence type="predicted"/>
<dbReference type="Gene3D" id="1.10.10.60">
    <property type="entry name" value="Homeodomain-like"/>
    <property type="match status" value="1"/>
</dbReference>
<evidence type="ECO:0000313" key="1">
    <source>
        <dbReference type="EMBL" id="GAA4342123.1"/>
    </source>
</evidence>
<evidence type="ECO:0000313" key="2">
    <source>
        <dbReference type="Proteomes" id="UP001500582"/>
    </source>
</evidence>